<dbReference type="EMBL" id="JAPXFL010000002">
    <property type="protein sequence ID" value="KAK9510009.1"/>
    <property type="molecule type" value="Genomic_DNA"/>
</dbReference>
<proteinExistence type="predicted"/>
<evidence type="ECO:0000313" key="2">
    <source>
        <dbReference type="Proteomes" id="UP001461498"/>
    </source>
</evidence>
<protein>
    <recommendedName>
        <fullName evidence="3">Tetratricopeptide repeat protein 25</fullName>
    </recommendedName>
</protein>
<evidence type="ECO:0000313" key="1">
    <source>
        <dbReference type="EMBL" id="KAK9510009.1"/>
    </source>
</evidence>
<dbReference type="SUPFAM" id="SSF48452">
    <property type="entry name" value="TPR-like"/>
    <property type="match status" value="1"/>
</dbReference>
<dbReference type="Proteomes" id="UP001461498">
    <property type="component" value="Unassembled WGS sequence"/>
</dbReference>
<dbReference type="PANTHER" id="PTHR21391">
    <property type="entry name" value="AT04489P-RELATED"/>
    <property type="match status" value="1"/>
</dbReference>
<dbReference type="InterPro" id="IPR011990">
    <property type="entry name" value="TPR-like_helical_dom_sf"/>
</dbReference>
<reference evidence="1 2" key="1">
    <citation type="submission" date="2022-12" db="EMBL/GenBank/DDBJ databases">
        <title>Chromosome-level genome assembly of true bugs.</title>
        <authorList>
            <person name="Ma L."/>
            <person name="Li H."/>
        </authorList>
    </citation>
    <scope>NUCLEOTIDE SEQUENCE [LARGE SCALE GENOMIC DNA]</scope>
    <source>
        <strain evidence="1">Lab_2022b</strain>
    </source>
</reference>
<accession>A0AAW1DNE9</accession>
<gene>
    <name evidence="1" type="ORF">O3M35_004884</name>
</gene>
<sequence>MALKAYEKQWYETAINLFDIAENVHDTGEYELKMPLCIYKSKTHRALANMEDSRYEALKALKFNRENSTSPHLNYAHLLYHENEFEEALQKFVKSNDGTLEFERGINLVMGTLSNCVGRNAGDMFDAEVVGQAVEVMKREQLGLPLPPKFDDSSARENILKIRRRYLAGRYLGEVAKDKDFLEKLQNKATFKGASQDLKQTIDELLETALDKLFKKQEAMWHRKPLYCFYAKVRDFQSSEYAKKFEAHKRALDKAMLEKVLMKQVKELVAFKNNNQYVKCYARMFRLRNRLKMIDPRMLPRKIDYLNRIMEIMGEMYLSSKRLLPKLSDEMNDLRIKCFLGVYRQHWPTSLAEVNHVDVKHEESLKKRFEAELEIAKDCREKAFFHYEIACIIGMKYEAGGDMRGHCFAAYEASKKCNNIAWFLNSILLIVRSTLADNRFEEGLLTLIAAREACNNYHHQKQVKFLDRAILLMQHLKPEDFLVKKSSLVAEEKVIRLMPTSELKSSAAQFIVNLSSFPAWRRMTLPGAGSLKDRAKEIKFLRPLPKEKTDETELIVHRDDWVAGLDDTEPYTVKDIWSKEKKKQLLTTVYTEPRYKQFLSIEGESVDNESKPTT</sequence>
<organism evidence="1 2">
    <name type="scientific">Rhynocoris fuscipes</name>
    <dbReference type="NCBI Taxonomy" id="488301"/>
    <lineage>
        <taxon>Eukaryota</taxon>
        <taxon>Metazoa</taxon>
        <taxon>Ecdysozoa</taxon>
        <taxon>Arthropoda</taxon>
        <taxon>Hexapoda</taxon>
        <taxon>Insecta</taxon>
        <taxon>Pterygota</taxon>
        <taxon>Neoptera</taxon>
        <taxon>Paraneoptera</taxon>
        <taxon>Hemiptera</taxon>
        <taxon>Heteroptera</taxon>
        <taxon>Panheteroptera</taxon>
        <taxon>Cimicomorpha</taxon>
        <taxon>Reduviidae</taxon>
        <taxon>Harpactorinae</taxon>
        <taxon>Harpactorini</taxon>
        <taxon>Rhynocoris</taxon>
    </lineage>
</organism>
<dbReference type="PANTHER" id="PTHR21391:SF0">
    <property type="entry name" value="AT04489P-RELATED"/>
    <property type="match status" value="1"/>
</dbReference>
<name>A0AAW1DNE9_9HEMI</name>
<dbReference type="AlphaFoldDB" id="A0AAW1DNE9"/>
<evidence type="ECO:0008006" key="3">
    <source>
        <dbReference type="Google" id="ProtNLM"/>
    </source>
</evidence>
<keyword evidence="2" id="KW-1185">Reference proteome</keyword>
<comment type="caution">
    <text evidence="1">The sequence shown here is derived from an EMBL/GenBank/DDBJ whole genome shotgun (WGS) entry which is preliminary data.</text>
</comment>